<keyword evidence="5 7" id="KW-1133">Transmembrane helix</keyword>
<dbReference type="GO" id="GO:0004252">
    <property type="term" value="F:serine-type endopeptidase activity"/>
    <property type="evidence" value="ECO:0007669"/>
    <property type="project" value="InterPro"/>
</dbReference>
<dbReference type="RefSeq" id="WP_057751663.1">
    <property type="nucleotide sequence ID" value="NZ_AZER01000016.1"/>
</dbReference>
<dbReference type="Gene3D" id="1.20.1540.10">
    <property type="entry name" value="Rhomboid-like"/>
    <property type="match status" value="1"/>
</dbReference>
<dbReference type="InterPro" id="IPR035952">
    <property type="entry name" value="Rhomboid-like_sf"/>
</dbReference>
<gene>
    <name evidence="9" type="ORF">FD27_GL001133</name>
</gene>
<dbReference type="InterPro" id="IPR050925">
    <property type="entry name" value="Rhomboid_protease_S54"/>
</dbReference>
<evidence type="ECO:0000259" key="8">
    <source>
        <dbReference type="Pfam" id="PF01694"/>
    </source>
</evidence>
<evidence type="ECO:0000256" key="3">
    <source>
        <dbReference type="ARBA" id="ARBA00022692"/>
    </source>
</evidence>
<feature type="domain" description="Peptidase S54 rhomboid" evidence="8">
    <location>
        <begin position="52"/>
        <end position="188"/>
    </location>
</feature>
<evidence type="ECO:0000256" key="5">
    <source>
        <dbReference type="ARBA" id="ARBA00022989"/>
    </source>
</evidence>
<feature type="transmembrane region" description="Helical" evidence="7">
    <location>
        <begin position="147"/>
        <end position="164"/>
    </location>
</feature>
<dbReference type="InterPro" id="IPR022764">
    <property type="entry name" value="Peptidase_S54_rhomboid_dom"/>
</dbReference>
<keyword evidence="3 7" id="KW-0812">Transmembrane</keyword>
<evidence type="ECO:0000313" key="10">
    <source>
        <dbReference type="Proteomes" id="UP000051445"/>
    </source>
</evidence>
<dbReference type="SUPFAM" id="SSF144091">
    <property type="entry name" value="Rhomboid-like"/>
    <property type="match status" value="1"/>
</dbReference>
<feature type="transmembrane region" description="Helical" evidence="7">
    <location>
        <begin position="61"/>
        <end position="81"/>
    </location>
</feature>
<accession>A0A0R1P435</accession>
<dbReference type="PANTHER" id="PTHR43731">
    <property type="entry name" value="RHOMBOID PROTEASE"/>
    <property type="match status" value="1"/>
</dbReference>
<evidence type="ECO:0000256" key="2">
    <source>
        <dbReference type="ARBA" id="ARBA00009045"/>
    </source>
</evidence>
<dbReference type="EMBL" id="AZER01000016">
    <property type="protein sequence ID" value="KRL27373.1"/>
    <property type="molecule type" value="Genomic_DNA"/>
</dbReference>
<dbReference type="Proteomes" id="UP000051445">
    <property type="component" value="Unassembled WGS sequence"/>
</dbReference>
<feature type="transmembrane region" description="Helical" evidence="7">
    <location>
        <begin position="201"/>
        <end position="219"/>
    </location>
</feature>
<feature type="transmembrane region" description="Helical" evidence="7">
    <location>
        <begin position="118"/>
        <end position="135"/>
    </location>
</feature>
<feature type="transmembrane region" description="Helical" evidence="7">
    <location>
        <begin position="170"/>
        <end position="189"/>
    </location>
</feature>
<keyword evidence="10" id="KW-1185">Reference proteome</keyword>
<keyword evidence="6 7" id="KW-0472">Membrane</keyword>
<evidence type="ECO:0000256" key="1">
    <source>
        <dbReference type="ARBA" id="ARBA00004141"/>
    </source>
</evidence>
<keyword evidence="4" id="KW-0378">Hydrolase</keyword>
<comment type="caution">
    <text evidence="9">The sequence shown here is derived from an EMBL/GenBank/DDBJ whole genome shotgun (WGS) entry which is preliminary data.</text>
</comment>
<evidence type="ECO:0000313" key="9">
    <source>
        <dbReference type="EMBL" id="KRL27373.1"/>
    </source>
</evidence>
<comment type="similarity">
    <text evidence="2">Belongs to the peptidase S54 family.</text>
</comment>
<feature type="transmembrane region" description="Helical" evidence="7">
    <location>
        <begin position="93"/>
        <end position="112"/>
    </location>
</feature>
<dbReference type="AlphaFoldDB" id="A0A0R1P435"/>
<dbReference type="Pfam" id="PF01694">
    <property type="entry name" value="Rhomboid"/>
    <property type="match status" value="1"/>
</dbReference>
<comment type="subcellular location">
    <subcellularLocation>
        <location evidence="1">Membrane</location>
        <topology evidence="1">Multi-pass membrane protein</topology>
    </subcellularLocation>
</comment>
<evidence type="ECO:0000256" key="6">
    <source>
        <dbReference type="ARBA" id="ARBA00023136"/>
    </source>
</evidence>
<protein>
    <submittedName>
        <fullName evidence="9">S54 family peptidase</fullName>
    </submittedName>
</protein>
<organism evidence="9 10">
    <name type="scientific">Limosilactobacillus frumenti DSM 13145</name>
    <dbReference type="NCBI Taxonomy" id="1423746"/>
    <lineage>
        <taxon>Bacteria</taxon>
        <taxon>Bacillati</taxon>
        <taxon>Bacillota</taxon>
        <taxon>Bacilli</taxon>
        <taxon>Lactobacillales</taxon>
        <taxon>Lactobacillaceae</taxon>
        <taxon>Limosilactobacillus</taxon>
    </lineage>
</organism>
<name>A0A0R1P435_9LACO</name>
<dbReference type="GO" id="GO:0016020">
    <property type="term" value="C:membrane"/>
    <property type="evidence" value="ECO:0007669"/>
    <property type="project" value="UniProtKB-SubCell"/>
</dbReference>
<proteinExistence type="inferred from homology"/>
<feature type="transmembrane region" description="Helical" evidence="7">
    <location>
        <begin position="7"/>
        <end position="29"/>
    </location>
</feature>
<sequence>MNNRIWSVAPVTLVLLTIQIVVFVLMTLLGGSTNQSVILLFGGRQTQLIEAGQWWRLITPVFVHIGFTHLLVNSLTLYFMGQYIEEIFGHWRMLVIYLVSAFMGNLASAVFLPNTISAGASTALFGLFGAFLMLGESYRNNFAIRQLSRQFLMLVVLNIGIDLFTPGIDLAGHLGGLLGGFLVSYVVGAPLMGPVIRHKQIISLIVMIVGIVMIGSKLSW</sequence>
<reference evidence="9 10" key="1">
    <citation type="journal article" date="2015" name="Genome Announc.">
        <title>Expanding the biotechnology potential of lactobacilli through comparative genomics of 213 strains and associated genera.</title>
        <authorList>
            <person name="Sun Z."/>
            <person name="Harris H.M."/>
            <person name="McCann A."/>
            <person name="Guo C."/>
            <person name="Argimon S."/>
            <person name="Zhang W."/>
            <person name="Yang X."/>
            <person name="Jeffery I.B."/>
            <person name="Cooney J.C."/>
            <person name="Kagawa T.F."/>
            <person name="Liu W."/>
            <person name="Song Y."/>
            <person name="Salvetti E."/>
            <person name="Wrobel A."/>
            <person name="Rasinkangas P."/>
            <person name="Parkhill J."/>
            <person name="Rea M.C."/>
            <person name="O'Sullivan O."/>
            <person name="Ritari J."/>
            <person name="Douillard F.P."/>
            <person name="Paul Ross R."/>
            <person name="Yang R."/>
            <person name="Briner A.E."/>
            <person name="Felis G.E."/>
            <person name="de Vos W.M."/>
            <person name="Barrangou R."/>
            <person name="Klaenhammer T.R."/>
            <person name="Caufield P.W."/>
            <person name="Cui Y."/>
            <person name="Zhang H."/>
            <person name="O'Toole P.W."/>
        </authorList>
    </citation>
    <scope>NUCLEOTIDE SEQUENCE [LARGE SCALE GENOMIC DNA]</scope>
    <source>
        <strain evidence="9 10">DSM 13145</strain>
    </source>
</reference>
<dbReference type="STRING" id="1423746.FD27_GL001133"/>
<evidence type="ECO:0000256" key="7">
    <source>
        <dbReference type="SAM" id="Phobius"/>
    </source>
</evidence>
<evidence type="ECO:0000256" key="4">
    <source>
        <dbReference type="ARBA" id="ARBA00022801"/>
    </source>
</evidence>
<dbReference type="PATRIC" id="fig|1423746.3.peg.1154"/>
<dbReference type="PANTHER" id="PTHR43731:SF14">
    <property type="entry name" value="PRESENILIN-ASSOCIATED RHOMBOID-LIKE PROTEIN, MITOCHONDRIAL"/>
    <property type="match status" value="1"/>
</dbReference>